<dbReference type="CDD" id="cd03875">
    <property type="entry name" value="M28_Fxna_like"/>
    <property type="match status" value="1"/>
</dbReference>
<dbReference type="GO" id="GO:0006508">
    <property type="term" value="P:proteolysis"/>
    <property type="evidence" value="ECO:0007669"/>
    <property type="project" value="UniProtKB-KW"/>
</dbReference>
<keyword evidence="4" id="KW-0645">Protease</keyword>
<dbReference type="PANTHER" id="PTHR12147">
    <property type="entry name" value="METALLOPEPTIDASE M28 FAMILY MEMBER"/>
    <property type="match status" value="1"/>
</dbReference>
<dbReference type="Pfam" id="PF04389">
    <property type="entry name" value="Peptidase_M28"/>
    <property type="match status" value="1"/>
</dbReference>
<evidence type="ECO:0000256" key="11">
    <source>
        <dbReference type="ARBA" id="ARBA00023049"/>
    </source>
</evidence>
<keyword evidence="7" id="KW-0378">Hydrolase</keyword>
<evidence type="ECO:0000256" key="7">
    <source>
        <dbReference type="ARBA" id="ARBA00022801"/>
    </source>
</evidence>
<reference evidence="21" key="1">
    <citation type="submission" date="2025-08" db="UniProtKB">
        <authorList>
            <consortium name="RefSeq"/>
        </authorList>
    </citation>
    <scope>IDENTIFICATION</scope>
    <source>
        <tissue evidence="21">Whole organism</tissue>
    </source>
</reference>
<evidence type="ECO:0000256" key="10">
    <source>
        <dbReference type="ARBA" id="ARBA00022989"/>
    </source>
</evidence>
<evidence type="ECO:0000256" key="2">
    <source>
        <dbReference type="ARBA" id="ARBA00004477"/>
    </source>
</evidence>
<proteinExistence type="inferred from homology"/>
<evidence type="ECO:0000259" key="19">
    <source>
        <dbReference type="Pfam" id="PF22249"/>
    </source>
</evidence>
<gene>
    <name evidence="21" type="primary">LOC113207303</name>
</gene>
<keyword evidence="12 16" id="KW-0472">Membrane</keyword>
<evidence type="ECO:0000313" key="21">
    <source>
        <dbReference type="RefSeq" id="XP_026279597.1"/>
    </source>
</evidence>
<dbReference type="Proteomes" id="UP000504606">
    <property type="component" value="Unplaced"/>
</dbReference>
<keyword evidence="8" id="KW-0256">Endoplasmic reticulum</keyword>
<organism evidence="20 21">
    <name type="scientific">Frankliniella occidentalis</name>
    <name type="common">Western flower thrips</name>
    <name type="synonym">Euthrips occidentalis</name>
    <dbReference type="NCBI Taxonomy" id="133901"/>
    <lineage>
        <taxon>Eukaryota</taxon>
        <taxon>Metazoa</taxon>
        <taxon>Ecdysozoa</taxon>
        <taxon>Arthropoda</taxon>
        <taxon>Hexapoda</taxon>
        <taxon>Insecta</taxon>
        <taxon>Pterygota</taxon>
        <taxon>Neoptera</taxon>
        <taxon>Paraneoptera</taxon>
        <taxon>Thysanoptera</taxon>
        <taxon>Terebrantia</taxon>
        <taxon>Thripoidea</taxon>
        <taxon>Thripidae</taxon>
        <taxon>Frankliniella</taxon>
    </lineage>
</organism>
<protein>
    <recommendedName>
        <fullName evidence="14">FXNA-like protease</fullName>
    </recommendedName>
</protein>
<dbReference type="RefSeq" id="XP_026279597.1">
    <property type="nucleotide sequence ID" value="XM_026423812.2"/>
</dbReference>
<evidence type="ECO:0000313" key="20">
    <source>
        <dbReference type="Proteomes" id="UP000504606"/>
    </source>
</evidence>
<dbReference type="Pfam" id="PF22249">
    <property type="entry name" value="ERMP1-TM"/>
    <property type="match status" value="1"/>
</dbReference>
<feature type="domain" description="Endoplasmic reticulum metallopeptidase 1-like C-terminal" evidence="18">
    <location>
        <begin position="684"/>
        <end position="909"/>
    </location>
</feature>
<dbReference type="InterPro" id="IPR007484">
    <property type="entry name" value="Peptidase_M28"/>
</dbReference>
<keyword evidence="11" id="KW-0482">Metalloprotease</keyword>
<dbReference type="OrthoDB" id="76293at2759"/>
<feature type="transmembrane region" description="Helical" evidence="16">
    <location>
        <begin position="64"/>
        <end position="83"/>
    </location>
</feature>
<keyword evidence="5 16" id="KW-0812">Transmembrane</keyword>
<keyword evidence="6" id="KW-0479">Metal-binding</keyword>
<dbReference type="SUPFAM" id="SSF53187">
    <property type="entry name" value="Zn-dependent exopeptidases"/>
    <property type="match status" value="1"/>
</dbReference>
<evidence type="ECO:0000256" key="8">
    <source>
        <dbReference type="ARBA" id="ARBA00022824"/>
    </source>
</evidence>
<dbReference type="AlphaFoldDB" id="A0A6J1SF20"/>
<keyword evidence="10 16" id="KW-1133">Transmembrane helix</keyword>
<accession>A0A6J1SF20</accession>
<dbReference type="GO" id="GO:0008235">
    <property type="term" value="F:metalloexopeptidase activity"/>
    <property type="evidence" value="ECO:0007669"/>
    <property type="project" value="InterPro"/>
</dbReference>
<feature type="transmembrane region" description="Helical" evidence="16">
    <location>
        <begin position="449"/>
        <end position="472"/>
    </location>
</feature>
<evidence type="ECO:0000256" key="12">
    <source>
        <dbReference type="ARBA" id="ARBA00023136"/>
    </source>
</evidence>
<dbReference type="GeneID" id="113207303"/>
<name>A0A6J1SF20_FRAOC</name>
<feature type="transmembrane region" description="Helical" evidence="16">
    <location>
        <begin position="492"/>
        <end position="513"/>
    </location>
</feature>
<dbReference type="InterPro" id="IPR053974">
    <property type="entry name" value="ERMP1_1-A_TM"/>
</dbReference>
<feature type="transmembrane region" description="Helical" evidence="16">
    <location>
        <begin position="618"/>
        <end position="638"/>
    </location>
</feature>
<keyword evidence="9" id="KW-0862">Zinc</keyword>
<feature type="domain" description="Endoplasmic reticulum metallopeptidase 1/1-A TM" evidence="19">
    <location>
        <begin position="453"/>
        <end position="664"/>
    </location>
</feature>
<feature type="transmembrane region" description="Helical" evidence="16">
    <location>
        <begin position="418"/>
        <end position="437"/>
    </location>
</feature>
<feature type="transmembrane region" description="Helical" evidence="16">
    <location>
        <begin position="534"/>
        <end position="558"/>
    </location>
</feature>
<comment type="subcellular location">
    <subcellularLocation>
        <location evidence="2">Endoplasmic reticulum membrane</location>
        <topology evidence="2">Multi-pass membrane protein</topology>
    </subcellularLocation>
</comment>
<feature type="region of interest" description="Disordered" evidence="15">
    <location>
        <begin position="1"/>
        <end position="25"/>
    </location>
</feature>
<dbReference type="Gene3D" id="3.40.630.10">
    <property type="entry name" value="Zn peptidases"/>
    <property type="match status" value="1"/>
</dbReference>
<evidence type="ECO:0000256" key="14">
    <source>
        <dbReference type="ARBA" id="ARBA00078796"/>
    </source>
</evidence>
<comment type="similarity">
    <text evidence="3">Belongs to the peptidase M28 family.</text>
</comment>
<dbReference type="KEGG" id="foc:113207303"/>
<dbReference type="InterPro" id="IPR053973">
    <property type="entry name" value="ERMP1-like_C"/>
</dbReference>
<evidence type="ECO:0000256" key="9">
    <source>
        <dbReference type="ARBA" id="ARBA00022833"/>
    </source>
</evidence>
<evidence type="ECO:0000259" key="18">
    <source>
        <dbReference type="Pfam" id="PF22248"/>
    </source>
</evidence>
<evidence type="ECO:0000256" key="5">
    <source>
        <dbReference type="ARBA" id="ARBA00022692"/>
    </source>
</evidence>
<feature type="transmembrane region" description="Helical" evidence="16">
    <location>
        <begin position="644"/>
        <end position="667"/>
    </location>
</feature>
<evidence type="ECO:0000256" key="16">
    <source>
        <dbReference type="SAM" id="Phobius"/>
    </source>
</evidence>
<feature type="transmembrane region" description="Helical" evidence="16">
    <location>
        <begin position="578"/>
        <end position="606"/>
    </location>
</feature>
<dbReference type="GO" id="GO:0005789">
    <property type="term" value="C:endoplasmic reticulum membrane"/>
    <property type="evidence" value="ECO:0007669"/>
    <property type="project" value="UniProtKB-SubCell"/>
</dbReference>
<evidence type="ECO:0000256" key="15">
    <source>
        <dbReference type="SAM" id="MobiDB-lite"/>
    </source>
</evidence>
<keyword evidence="20" id="KW-1185">Reference proteome</keyword>
<dbReference type="Pfam" id="PF22248">
    <property type="entry name" value="ERMP1_C"/>
    <property type="match status" value="1"/>
</dbReference>
<evidence type="ECO:0000256" key="4">
    <source>
        <dbReference type="ARBA" id="ARBA00022670"/>
    </source>
</evidence>
<dbReference type="InterPro" id="IPR048024">
    <property type="entry name" value="Fxna-like_M28_dom"/>
</dbReference>
<evidence type="ECO:0000259" key="17">
    <source>
        <dbReference type="Pfam" id="PF04389"/>
    </source>
</evidence>
<keyword evidence="13" id="KW-0325">Glycoprotein</keyword>
<evidence type="ECO:0000256" key="1">
    <source>
        <dbReference type="ARBA" id="ARBA00001947"/>
    </source>
</evidence>
<dbReference type="PANTHER" id="PTHR12147:SF22">
    <property type="entry name" value="ENDOPLASMIC RETICULUM METALLOPEPTIDASE 1"/>
    <property type="match status" value="1"/>
</dbReference>
<evidence type="ECO:0000256" key="13">
    <source>
        <dbReference type="ARBA" id="ARBA00023180"/>
    </source>
</evidence>
<feature type="domain" description="Peptidase M28" evidence="17">
    <location>
        <begin position="184"/>
        <end position="378"/>
    </location>
</feature>
<comment type="cofactor">
    <cofactor evidence="1">
        <name>Zn(2+)</name>
        <dbReference type="ChEBI" id="CHEBI:29105"/>
    </cofactor>
</comment>
<dbReference type="InterPro" id="IPR045175">
    <property type="entry name" value="M28_fam"/>
</dbReference>
<dbReference type="FunFam" id="3.40.630.10:FF:000008">
    <property type="entry name" value="Endoplasmic reticulum metallopeptidase 1"/>
    <property type="match status" value="1"/>
</dbReference>
<dbReference type="GO" id="GO:0046872">
    <property type="term" value="F:metal ion binding"/>
    <property type="evidence" value="ECO:0007669"/>
    <property type="project" value="UniProtKB-KW"/>
</dbReference>
<evidence type="ECO:0000256" key="6">
    <source>
        <dbReference type="ARBA" id="ARBA00022723"/>
    </source>
</evidence>
<sequence>MHFNRDDGPLRFRGQQDDLKERSKDLQNLERQSLKQRKGINTSNKMKILSSPVSFFAPNWTPGGWVFLYFLYLGLLTLIIGLIHSSLPEPLTMDDLSAASDNSERFIGANAEAYLKSLIKMGPRPVGSKENEVMAPDFLRAEIMKIQKESNNMQFIYISDQVVSGSFYIKQNLGYASFYHNVQNIVVRLSSRQGGNSSAVLVNCHYDSVPGSPGASDDAFHCAVMLELLRVLSQSKKPYLHDIIFLFNGAEESGLQASHGFTTQHKWAKDVKTFVNLEACGAGGKEVLFQTGPNCPWLVEIYANVVPHPHGTVMAEELFQSGVIPSDTDFRIFRDFAHIPGVDFAHSDNGFVYHTKFDNGKLVFGGSYQHTGDNLLALMPALANSPLLDSVDQSGGPMVYFDFLGMFFIHYSKIVGTVLNIFVTVLSFSTIVVQLFKTRKAIGQTSSEISWTFGFAVSATLVGWIISILYIFLLTMLLNWANSTQSWYRSFYYQFGLYYCSTMFFCVTTPFLLNQKSKLSNLHQSIMNSLGTQFLWTVVLLLGTTFGIRSTYLILIQVTPSVISNLGLLFCRNYRSRTWIGIQILQSLIPLIFGIRHTVMAMAVFIPITNRSGAVLNVELVIGILSALTCIIIVSYWVPLSVFIRHISVVSVFATAHLITLLIVLAARPLPFYEWQSGESGVLQRVPLWHVQRNIYDESGKVRLSDSGYWVMNMDRSAPYLLRASVPEMTSAEQATVLCDSELFCALPLYSPRMTNFLNGSNWIAGPKPFKQSILTVNTQISALTPVTRRITFTISGPQQMSFMFAPLPGITAQGWSLQADLIPSVLYKERPAYFIFYQRGLDSLSWTFHIDFKVDESHFKGSVNNTVTVGVSGSHIDFGHFSEEFKLFIQKFPKWSFVSPRASELRIWEV</sequence>
<evidence type="ECO:0000256" key="3">
    <source>
        <dbReference type="ARBA" id="ARBA00010918"/>
    </source>
</evidence>